<dbReference type="SUPFAM" id="SSF51905">
    <property type="entry name" value="FAD/NAD(P)-binding domain"/>
    <property type="match status" value="1"/>
</dbReference>
<dbReference type="InterPro" id="IPR050641">
    <property type="entry name" value="RIFMO-like"/>
</dbReference>
<dbReference type="Gene3D" id="3.30.70.2450">
    <property type="match status" value="1"/>
</dbReference>
<dbReference type="InterPro" id="IPR036188">
    <property type="entry name" value="FAD/NAD-bd_sf"/>
</dbReference>
<gene>
    <name evidence="6" type="ORF">BOTBODRAFT_179892</name>
</gene>
<sequence>MDTSKSSANSIAVLIVGAGPAGLTAALALAKNNVPIRIIEKNPVFEARARGAGLYPRTLEVLANLGAIGPIIENGQFVNTMRAYGPNGRDVVKSWEFIEFVGDVKPDIPYPNLLWYPQEGTEVALRDALEEYGVHVELSTEFIRLEQDATGVTAHIVSHGTHETVKVDWVIGADGGKSVVRKGLDSVSFLGETREESTTIVADVHVENFDRGAWHLWSNPEAGRIIMCPVYPSPRFVCFLMREEGEVPKEILSGNLDALQIMFNSAAGRDDIKMSKLNCISTWRPNIRMVDKFSVGRVFLVGDAAHTHPLTGGQGLNTSVQDAHNLSWKIALVYKKLAPPSLLSTYSEERMPLIAEMLNLTKELYTSLYGKPGSASTPLADLDTQVWQRGGKLSGLGVNCRWSSIVIDERTVRAEGETIEAYGLPGGVLRAGDRAPDAPSLTDIADADKPATTLFKLFGPAHHTALVFPAADSDFKPNIIDDLNSFNSFVPLVVPVLILPAGSYPSQIKAEASYRIVEDKDGYARKGYDISGGAWVVIVRPDGVVGAIVKGREGAQKYFSSIFLALR</sequence>
<evidence type="ECO:0000256" key="3">
    <source>
        <dbReference type="ARBA" id="ARBA00022827"/>
    </source>
</evidence>
<evidence type="ECO:0000256" key="4">
    <source>
        <dbReference type="ARBA" id="ARBA00023002"/>
    </source>
</evidence>
<dbReference type="GO" id="GO:0016709">
    <property type="term" value="F:oxidoreductase activity, acting on paired donors, with incorporation or reduction of molecular oxygen, NAD(P)H as one donor, and incorporation of one atom of oxygen"/>
    <property type="evidence" value="ECO:0007669"/>
    <property type="project" value="UniProtKB-ARBA"/>
</dbReference>
<feature type="domain" description="FAD-binding" evidence="5">
    <location>
        <begin position="12"/>
        <end position="359"/>
    </location>
</feature>
<dbReference type="PANTHER" id="PTHR43004:SF19">
    <property type="entry name" value="BINDING MONOOXYGENASE, PUTATIVE (JCVI)-RELATED"/>
    <property type="match status" value="1"/>
</dbReference>
<dbReference type="GO" id="GO:0071949">
    <property type="term" value="F:FAD binding"/>
    <property type="evidence" value="ECO:0007669"/>
    <property type="project" value="InterPro"/>
</dbReference>
<dbReference type="HOGENOM" id="CLU_009665_20_3_1"/>
<dbReference type="InterPro" id="IPR002938">
    <property type="entry name" value="FAD-bd"/>
</dbReference>
<keyword evidence="4" id="KW-0560">Oxidoreductase</keyword>
<dbReference type="STRING" id="930990.A0A067M142"/>
<dbReference type="EMBL" id="KL198091">
    <property type="protein sequence ID" value="KDQ08400.1"/>
    <property type="molecule type" value="Genomic_DNA"/>
</dbReference>
<accession>A0A067M142</accession>
<protein>
    <recommendedName>
        <fullName evidence="5">FAD-binding domain-containing protein</fullName>
    </recommendedName>
</protein>
<dbReference type="Pfam" id="PF01494">
    <property type="entry name" value="FAD_binding_3"/>
    <property type="match status" value="1"/>
</dbReference>
<dbReference type="InParanoid" id="A0A067M142"/>
<keyword evidence="3" id="KW-0274">FAD</keyword>
<organism evidence="6 7">
    <name type="scientific">Botryobasidium botryosum (strain FD-172 SS1)</name>
    <dbReference type="NCBI Taxonomy" id="930990"/>
    <lineage>
        <taxon>Eukaryota</taxon>
        <taxon>Fungi</taxon>
        <taxon>Dikarya</taxon>
        <taxon>Basidiomycota</taxon>
        <taxon>Agaricomycotina</taxon>
        <taxon>Agaricomycetes</taxon>
        <taxon>Cantharellales</taxon>
        <taxon>Botryobasidiaceae</taxon>
        <taxon>Botryobasidium</taxon>
    </lineage>
</organism>
<dbReference type="PRINTS" id="PR00420">
    <property type="entry name" value="RNGMNOXGNASE"/>
</dbReference>
<evidence type="ECO:0000313" key="6">
    <source>
        <dbReference type="EMBL" id="KDQ08400.1"/>
    </source>
</evidence>
<proteinExistence type="predicted"/>
<dbReference type="Gene3D" id="3.40.30.20">
    <property type="match status" value="1"/>
</dbReference>
<dbReference type="Proteomes" id="UP000027195">
    <property type="component" value="Unassembled WGS sequence"/>
</dbReference>
<dbReference type="InterPro" id="IPR038220">
    <property type="entry name" value="PHOX_C_sf"/>
</dbReference>
<name>A0A067M142_BOTB1</name>
<evidence type="ECO:0000313" key="7">
    <source>
        <dbReference type="Proteomes" id="UP000027195"/>
    </source>
</evidence>
<evidence type="ECO:0000256" key="2">
    <source>
        <dbReference type="ARBA" id="ARBA00022630"/>
    </source>
</evidence>
<dbReference type="PANTHER" id="PTHR43004">
    <property type="entry name" value="TRK SYSTEM POTASSIUM UPTAKE PROTEIN"/>
    <property type="match status" value="1"/>
</dbReference>
<keyword evidence="7" id="KW-1185">Reference proteome</keyword>
<evidence type="ECO:0000259" key="5">
    <source>
        <dbReference type="Pfam" id="PF01494"/>
    </source>
</evidence>
<dbReference type="OrthoDB" id="2690153at2759"/>
<dbReference type="Gene3D" id="3.50.50.60">
    <property type="entry name" value="FAD/NAD(P)-binding domain"/>
    <property type="match status" value="1"/>
</dbReference>
<evidence type="ECO:0000256" key="1">
    <source>
        <dbReference type="ARBA" id="ARBA00001974"/>
    </source>
</evidence>
<dbReference type="AlphaFoldDB" id="A0A067M142"/>
<keyword evidence="2" id="KW-0285">Flavoprotein</keyword>
<comment type="cofactor">
    <cofactor evidence="1">
        <name>FAD</name>
        <dbReference type="ChEBI" id="CHEBI:57692"/>
    </cofactor>
</comment>
<reference evidence="7" key="1">
    <citation type="journal article" date="2014" name="Proc. Natl. Acad. Sci. U.S.A.">
        <title>Extensive sampling of basidiomycete genomes demonstrates inadequacy of the white-rot/brown-rot paradigm for wood decay fungi.</title>
        <authorList>
            <person name="Riley R."/>
            <person name="Salamov A.A."/>
            <person name="Brown D.W."/>
            <person name="Nagy L.G."/>
            <person name="Floudas D."/>
            <person name="Held B.W."/>
            <person name="Levasseur A."/>
            <person name="Lombard V."/>
            <person name="Morin E."/>
            <person name="Otillar R."/>
            <person name="Lindquist E.A."/>
            <person name="Sun H."/>
            <person name="LaButti K.M."/>
            <person name="Schmutz J."/>
            <person name="Jabbour D."/>
            <person name="Luo H."/>
            <person name="Baker S.E."/>
            <person name="Pisabarro A.G."/>
            <person name="Walton J.D."/>
            <person name="Blanchette R.A."/>
            <person name="Henrissat B."/>
            <person name="Martin F."/>
            <person name="Cullen D."/>
            <person name="Hibbett D.S."/>
            <person name="Grigoriev I.V."/>
        </authorList>
    </citation>
    <scope>NUCLEOTIDE SEQUENCE [LARGE SCALE GENOMIC DNA]</scope>
    <source>
        <strain evidence="7">FD-172 SS1</strain>
    </source>
</reference>